<evidence type="ECO:0000256" key="3">
    <source>
        <dbReference type="ARBA" id="ARBA00022692"/>
    </source>
</evidence>
<name>A0A3S4IG57_9ENTR</name>
<dbReference type="PANTHER" id="PTHR30569:SF0">
    <property type="entry name" value="CYTOSINE PERMEASE"/>
    <property type="match status" value="1"/>
</dbReference>
<feature type="transmembrane region" description="Helical" evidence="6">
    <location>
        <begin position="21"/>
        <end position="48"/>
    </location>
</feature>
<keyword evidence="4 6" id="KW-1133">Transmembrane helix</keyword>
<dbReference type="EMBL" id="LR134201">
    <property type="protein sequence ID" value="VEB95876.1"/>
    <property type="molecule type" value="Genomic_DNA"/>
</dbReference>
<feature type="transmembrane region" description="Helical" evidence="6">
    <location>
        <begin position="303"/>
        <end position="324"/>
    </location>
</feature>
<organism evidence="7 8">
    <name type="scientific">Cedecea lapagei</name>
    <dbReference type="NCBI Taxonomy" id="158823"/>
    <lineage>
        <taxon>Bacteria</taxon>
        <taxon>Pseudomonadati</taxon>
        <taxon>Pseudomonadota</taxon>
        <taxon>Gammaproteobacteria</taxon>
        <taxon>Enterobacterales</taxon>
        <taxon>Enterobacteriaceae</taxon>
        <taxon>Cedecea</taxon>
    </lineage>
</organism>
<feature type="transmembrane region" description="Helical" evidence="6">
    <location>
        <begin position="129"/>
        <end position="147"/>
    </location>
</feature>
<dbReference type="Proteomes" id="UP000274122">
    <property type="component" value="Chromosome"/>
</dbReference>
<dbReference type="RefSeq" id="WP_126355266.1">
    <property type="nucleotide sequence ID" value="NZ_LR134201.1"/>
</dbReference>
<feature type="transmembrane region" description="Helical" evidence="6">
    <location>
        <begin position="54"/>
        <end position="76"/>
    </location>
</feature>
<protein>
    <submittedName>
        <fullName evidence="7">Cytosine permease</fullName>
    </submittedName>
</protein>
<evidence type="ECO:0000256" key="6">
    <source>
        <dbReference type="SAM" id="Phobius"/>
    </source>
</evidence>
<feature type="transmembrane region" description="Helical" evidence="6">
    <location>
        <begin position="226"/>
        <end position="249"/>
    </location>
</feature>
<feature type="transmembrane region" description="Helical" evidence="6">
    <location>
        <begin position="269"/>
        <end position="291"/>
    </location>
</feature>
<comment type="similarity">
    <text evidence="2">Belongs to the purine-cytosine permease (2.A.39) family.</text>
</comment>
<feature type="transmembrane region" description="Helical" evidence="6">
    <location>
        <begin position="330"/>
        <end position="351"/>
    </location>
</feature>
<dbReference type="Pfam" id="PF02133">
    <property type="entry name" value="Transp_cyt_pur"/>
    <property type="match status" value="1"/>
</dbReference>
<dbReference type="InterPro" id="IPR001248">
    <property type="entry name" value="Pur-cyt_permease"/>
</dbReference>
<evidence type="ECO:0000313" key="8">
    <source>
        <dbReference type="Proteomes" id="UP000274122"/>
    </source>
</evidence>
<keyword evidence="5 6" id="KW-0472">Membrane</keyword>
<evidence type="ECO:0000256" key="2">
    <source>
        <dbReference type="ARBA" id="ARBA00008974"/>
    </source>
</evidence>
<feature type="transmembrane region" description="Helical" evidence="6">
    <location>
        <begin position="97"/>
        <end position="117"/>
    </location>
</feature>
<keyword evidence="3 6" id="KW-0812">Transmembrane</keyword>
<dbReference type="GO" id="GO:0005886">
    <property type="term" value="C:plasma membrane"/>
    <property type="evidence" value="ECO:0007669"/>
    <property type="project" value="TreeGrafter"/>
</dbReference>
<accession>A0A3S4IG57</accession>
<feature type="transmembrane region" description="Helical" evidence="6">
    <location>
        <begin position="386"/>
        <end position="403"/>
    </location>
</feature>
<evidence type="ECO:0000313" key="7">
    <source>
        <dbReference type="EMBL" id="VEB95876.1"/>
    </source>
</evidence>
<sequence>MANANNEYEHQPVPLEARKSLFSVAVVWAGFPMVMVGAFVGAQIVVSLGFLKGLLAIVLGNIVLAAYVACLSALAAKQGKTFAFSCQAIFGKVGAKVIAVFLAGLVVGWFAVQTGLAGHGLNTLLGLPLGWSVALGGALFTALSMAGIKMLKPISLVSITLFILTGIISMVLNFQHHQWSEVVNYRPASGHALALGIGVTMAISVFVDSGTLTADFTRWSKTPAQAVVASLCAFPFANILPMLLGGLVAASGEAVDGDFAHLLLNLGPAFGLFAALFFVINCASVATHGLYNAAAGWSAVLPLSFRQLVVVLGIVGTLLALAGITDWLVGWLSLLGIVVPGIGGAIIGWMVMGQQRFTPYRLLAAWGFSIICSSITSLHAPEYSVALVSIVSAFIFSVISLSLSPKTAWSHKGEVNDNA</sequence>
<dbReference type="GO" id="GO:0015209">
    <property type="term" value="F:cytosine transmembrane transporter activity"/>
    <property type="evidence" value="ECO:0007669"/>
    <property type="project" value="InterPro"/>
</dbReference>
<feature type="transmembrane region" description="Helical" evidence="6">
    <location>
        <begin position="363"/>
        <end position="380"/>
    </location>
</feature>
<feature type="transmembrane region" description="Helical" evidence="6">
    <location>
        <begin position="154"/>
        <end position="172"/>
    </location>
</feature>
<evidence type="ECO:0000256" key="4">
    <source>
        <dbReference type="ARBA" id="ARBA00022989"/>
    </source>
</evidence>
<dbReference type="OrthoDB" id="5487344at2"/>
<proteinExistence type="inferred from homology"/>
<keyword evidence="8" id="KW-1185">Reference proteome</keyword>
<reference evidence="7 8" key="1">
    <citation type="submission" date="2018-12" db="EMBL/GenBank/DDBJ databases">
        <authorList>
            <consortium name="Pathogen Informatics"/>
        </authorList>
    </citation>
    <scope>NUCLEOTIDE SEQUENCE [LARGE SCALE GENOMIC DNA]</scope>
    <source>
        <strain evidence="7 8">NCTC11466</strain>
    </source>
</reference>
<gene>
    <name evidence="7" type="primary">codB_2</name>
    <name evidence="7" type="ORF">NCTC11466_01015</name>
</gene>
<evidence type="ECO:0000256" key="1">
    <source>
        <dbReference type="ARBA" id="ARBA00004141"/>
    </source>
</evidence>
<dbReference type="Gene3D" id="1.10.4160.10">
    <property type="entry name" value="Hydantoin permease"/>
    <property type="match status" value="1"/>
</dbReference>
<evidence type="ECO:0000256" key="5">
    <source>
        <dbReference type="ARBA" id="ARBA00023136"/>
    </source>
</evidence>
<dbReference type="KEGG" id="clap:NCTC11466_01015"/>
<dbReference type="AlphaFoldDB" id="A0A3S4IG57"/>
<dbReference type="InterPro" id="IPR030191">
    <property type="entry name" value="CodB"/>
</dbReference>
<feature type="transmembrane region" description="Helical" evidence="6">
    <location>
        <begin position="192"/>
        <end position="214"/>
    </location>
</feature>
<comment type="subcellular location">
    <subcellularLocation>
        <location evidence="1">Membrane</location>
        <topology evidence="1">Multi-pass membrane protein</topology>
    </subcellularLocation>
</comment>
<dbReference type="PANTHER" id="PTHR30569">
    <property type="entry name" value="CYTOSINE TRANSPORTER CODB"/>
    <property type="match status" value="1"/>
</dbReference>